<dbReference type="EMBL" id="CADIKK010000063">
    <property type="protein sequence ID" value="CAB3808870.1"/>
    <property type="molecule type" value="Genomic_DNA"/>
</dbReference>
<dbReference type="InterPro" id="IPR003346">
    <property type="entry name" value="Transposase_20"/>
</dbReference>
<dbReference type="GO" id="GO:0004803">
    <property type="term" value="F:transposase activity"/>
    <property type="evidence" value="ECO:0007669"/>
    <property type="project" value="InterPro"/>
</dbReference>
<dbReference type="Pfam" id="PF02371">
    <property type="entry name" value="Transposase_20"/>
    <property type="match status" value="1"/>
</dbReference>
<feature type="domain" description="Transposase IS116/IS110/IS902 C-terminal" evidence="1">
    <location>
        <begin position="10"/>
        <end position="79"/>
    </location>
</feature>
<organism evidence="2 3">
    <name type="scientific">Paraburkholderia ultramafica</name>
    <dbReference type="NCBI Taxonomy" id="1544867"/>
    <lineage>
        <taxon>Bacteria</taxon>
        <taxon>Pseudomonadati</taxon>
        <taxon>Pseudomonadota</taxon>
        <taxon>Betaproteobacteria</taxon>
        <taxon>Burkholderiales</taxon>
        <taxon>Burkholderiaceae</taxon>
        <taxon>Paraburkholderia</taxon>
    </lineage>
</organism>
<sequence length="129" mass="14103">MQENCRNTKVGLLTATAAVATMGDPKSFRSGREFAAWLGLVPKQVGTGGKTLLLGTSKRGDMYLRTLLVHGARCVLSHSKDPGAWIEQFVKRRHANVAIVAIANKMARTIWAILAHDNPYEKELVCKTA</sequence>
<dbReference type="GO" id="GO:0006313">
    <property type="term" value="P:DNA transposition"/>
    <property type="evidence" value="ECO:0007669"/>
    <property type="project" value="InterPro"/>
</dbReference>
<accession>A0A6S7BPN0</accession>
<protein>
    <submittedName>
        <fullName evidence="2">IS110 family transposase ISBcen5</fullName>
    </submittedName>
</protein>
<dbReference type="Proteomes" id="UP000494365">
    <property type="component" value="Unassembled WGS sequence"/>
</dbReference>
<dbReference type="InterPro" id="IPR047650">
    <property type="entry name" value="Transpos_IS110"/>
</dbReference>
<dbReference type="GO" id="GO:0003677">
    <property type="term" value="F:DNA binding"/>
    <property type="evidence" value="ECO:0007669"/>
    <property type="project" value="InterPro"/>
</dbReference>
<name>A0A6S7BPN0_9BURK</name>
<dbReference type="PANTHER" id="PTHR33055:SF3">
    <property type="entry name" value="PUTATIVE TRANSPOSASE FOR IS117-RELATED"/>
    <property type="match status" value="1"/>
</dbReference>
<reference evidence="2 3" key="1">
    <citation type="submission" date="2020-04" db="EMBL/GenBank/DDBJ databases">
        <authorList>
            <person name="De Canck E."/>
        </authorList>
    </citation>
    <scope>NUCLEOTIDE SEQUENCE [LARGE SCALE GENOMIC DNA]</scope>
    <source>
        <strain evidence="2 3">LMG 28614</strain>
    </source>
</reference>
<evidence type="ECO:0000313" key="3">
    <source>
        <dbReference type="Proteomes" id="UP000494365"/>
    </source>
</evidence>
<dbReference type="PANTHER" id="PTHR33055">
    <property type="entry name" value="TRANSPOSASE FOR INSERTION SEQUENCE ELEMENT IS1111A"/>
    <property type="match status" value="1"/>
</dbReference>
<dbReference type="AlphaFoldDB" id="A0A6S7BPN0"/>
<gene>
    <name evidence="2" type="ORF">LMG28614_06897</name>
</gene>
<keyword evidence="3" id="KW-1185">Reference proteome</keyword>
<evidence type="ECO:0000259" key="1">
    <source>
        <dbReference type="Pfam" id="PF02371"/>
    </source>
</evidence>
<evidence type="ECO:0000313" key="2">
    <source>
        <dbReference type="EMBL" id="CAB3808870.1"/>
    </source>
</evidence>
<proteinExistence type="predicted"/>